<sequence length="131" mass="14898">MLQLHMELRLSDEGMSRHLARPPGSIRYRLRRLLDPDGVGRARERLRTEHPLRRVLMGRHPVTGKPLSPDSAWRHPAILNDLPIILKSCEVADAASHDRAPMPNPPACRPTRRTSATLHRMELDDDVIEEG</sequence>
<dbReference type="Proteomes" id="UP000221860">
    <property type="component" value="Unassembled WGS sequence"/>
</dbReference>
<accession>A0A2G1MJ90</accession>
<protein>
    <submittedName>
        <fullName evidence="2">Uncharacterized protein</fullName>
    </submittedName>
</protein>
<dbReference type="EMBL" id="NQWH01000004">
    <property type="protein sequence ID" value="PHP28813.1"/>
    <property type="molecule type" value="Genomic_DNA"/>
</dbReference>
<keyword evidence="3" id="KW-1185">Reference proteome</keyword>
<organism evidence="2 3">
    <name type="scientific">Limimaricola cinnabarinus</name>
    <dbReference type="NCBI Taxonomy" id="1125964"/>
    <lineage>
        <taxon>Bacteria</taxon>
        <taxon>Pseudomonadati</taxon>
        <taxon>Pseudomonadota</taxon>
        <taxon>Alphaproteobacteria</taxon>
        <taxon>Rhodobacterales</taxon>
        <taxon>Paracoccaceae</taxon>
        <taxon>Limimaricola</taxon>
    </lineage>
</organism>
<gene>
    <name evidence="2" type="ORF">CJ301_03695</name>
</gene>
<dbReference type="AlphaFoldDB" id="A0A2G1MJ90"/>
<proteinExistence type="predicted"/>
<evidence type="ECO:0000313" key="2">
    <source>
        <dbReference type="EMBL" id="PHP28813.1"/>
    </source>
</evidence>
<comment type="caution">
    <text evidence="2">The sequence shown here is derived from an EMBL/GenBank/DDBJ whole genome shotgun (WGS) entry which is preliminary data.</text>
</comment>
<feature type="region of interest" description="Disordered" evidence="1">
    <location>
        <begin position="96"/>
        <end position="131"/>
    </location>
</feature>
<evidence type="ECO:0000313" key="3">
    <source>
        <dbReference type="Proteomes" id="UP000221860"/>
    </source>
</evidence>
<reference evidence="2 3" key="1">
    <citation type="submission" date="2017-08" db="EMBL/GenBank/DDBJ databases">
        <title>Draft Genome Sequence of Loktanella cinnabarina Strain XM1, Isolated from Coastal Surface Water.</title>
        <authorList>
            <person name="Ma R."/>
            <person name="Wang J."/>
            <person name="Wang Q."/>
            <person name="Ma Z."/>
            <person name="Li J."/>
            <person name="Chen L."/>
        </authorList>
    </citation>
    <scope>NUCLEOTIDE SEQUENCE [LARGE SCALE GENOMIC DNA]</scope>
    <source>
        <strain evidence="2 3">XM1</strain>
    </source>
</reference>
<evidence type="ECO:0000256" key="1">
    <source>
        <dbReference type="SAM" id="MobiDB-lite"/>
    </source>
</evidence>
<name>A0A2G1MJ90_9RHOB</name>